<feature type="non-terminal residue" evidence="2">
    <location>
        <position position="1"/>
    </location>
</feature>
<feature type="region of interest" description="Disordered" evidence="1">
    <location>
        <begin position="1"/>
        <end position="22"/>
    </location>
</feature>
<organism evidence="2">
    <name type="scientific">Tanacetum cinerariifolium</name>
    <name type="common">Dalmatian daisy</name>
    <name type="synonym">Chrysanthemum cinerariifolium</name>
    <dbReference type="NCBI Taxonomy" id="118510"/>
    <lineage>
        <taxon>Eukaryota</taxon>
        <taxon>Viridiplantae</taxon>
        <taxon>Streptophyta</taxon>
        <taxon>Embryophyta</taxon>
        <taxon>Tracheophyta</taxon>
        <taxon>Spermatophyta</taxon>
        <taxon>Magnoliopsida</taxon>
        <taxon>eudicotyledons</taxon>
        <taxon>Gunneridae</taxon>
        <taxon>Pentapetalae</taxon>
        <taxon>asterids</taxon>
        <taxon>campanulids</taxon>
        <taxon>Asterales</taxon>
        <taxon>Asteraceae</taxon>
        <taxon>Asteroideae</taxon>
        <taxon>Anthemideae</taxon>
        <taxon>Anthemidinae</taxon>
        <taxon>Tanacetum</taxon>
    </lineage>
</organism>
<gene>
    <name evidence="2" type="ORF">Tci_934179</name>
</gene>
<feature type="region of interest" description="Disordered" evidence="1">
    <location>
        <begin position="43"/>
        <end position="63"/>
    </location>
</feature>
<dbReference type="AlphaFoldDB" id="A0A699XV03"/>
<evidence type="ECO:0000313" key="2">
    <source>
        <dbReference type="EMBL" id="GFD62210.1"/>
    </source>
</evidence>
<sequence length="63" mass="6903">KQDDKTKKKAKGKSPVESSTRYRHLSAEFEDCSENNSNEVNAAGSIVPTVGQNSFNSTNPFRA</sequence>
<accession>A0A699XV03</accession>
<evidence type="ECO:0000256" key="1">
    <source>
        <dbReference type="SAM" id="MobiDB-lite"/>
    </source>
</evidence>
<protein>
    <submittedName>
        <fullName evidence="2">Uncharacterized protein</fullName>
    </submittedName>
</protein>
<dbReference type="EMBL" id="BKCJ011916677">
    <property type="protein sequence ID" value="GFD62210.1"/>
    <property type="molecule type" value="Genomic_DNA"/>
</dbReference>
<feature type="compositionally biased region" description="Polar residues" evidence="1">
    <location>
        <begin position="50"/>
        <end position="63"/>
    </location>
</feature>
<proteinExistence type="predicted"/>
<name>A0A699XV03_TANCI</name>
<feature type="non-terminal residue" evidence="2">
    <location>
        <position position="63"/>
    </location>
</feature>
<comment type="caution">
    <text evidence="2">The sequence shown here is derived from an EMBL/GenBank/DDBJ whole genome shotgun (WGS) entry which is preliminary data.</text>
</comment>
<reference evidence="2" key="1">
    <citation type="journal article" date="2019" name="Sci. Rep.">
        <title>Draft genome of Tanacetum cinerariifolium, the natural source of mosquito coil.</title>
        <authorList>
            <person name="Yamashiro T."/>
            <person name="Shiraishi A."/>
            <person name="Satake H."/>
            <person name="Nakayama K."/>
        </authorList>
    </citation>
    <scope>NUCLEOTIDE SEQUENCE</scope>
</reference>